<dbReference type="AlphaFoldDB" id="A0A376ETC2"/>
<dbReference type="Proteomes" id="UP000255224">
    <property type="component" value="Unassembled WGS sequence"/>
</dbReference>
<sequence length="45" mass="4976">MLPIASFSTGQITGKSLTFSKSPLYSPLGQNMIPHLKNVDYTDLY</sequence>
<organism evidence="1 2">
    <name type="scientific">Chryseobacterium carnipullorum</name>
    <dbReference type="NCBI Taxonomy" id="1124835"/>
    <lineage>
        <taxon>Bacteria</taxon>
        <taxon>Pseudomonadati</taxon>
        <taxon>Bacteroidota</taxon>
        <taxon>Flavobacteriia</taxon>
        <taxon>Flavobacteriales</taxon>
        <taxon>Weeksellaceae</taxon>
        <taxon>Chryseobacterium group</taxon>
        <taxon>Chryseobacterium</taxon>
    </lineage>
</organism>
<dbReference type="EMBL" id="UFVQ01000003">
    <property type="protein sequence ID" value="STD14199.1"/>
    <property type="molecule type" value="Genomic_DNA"/>
</dbReference>
<name>A0A376ETC2_CHRCU</name>
<reference evidence="1 2" key="1">
    <citation type="submission" date="2018-06" db="EMBL/GenBank/DDBJ databases">
        <authorList>
            <consortium name="Pathogen Informatics"/>
            <person name="Doyle S."/>
        </authorList>
    </citation>
    <scope>NUCLEOTIDE SEQUENCE [LARGE SCALE GENOMIC DNA]</scope>
    <source>
        <strain evidence="1 2">NCTC13533</strain>
    </source>
</reference>
<gene>
    <name evidence="1" type="ORF">NCTC13533_05554</name>
</gene>
<proteinExistence type="predicted"/>
<accession>A0A376ETC2</accession>
<protein>
    <submittedName>
        <fullName evidence="1">Uncharacterized protein</fullName>
    </submittedName>
</protein>
<evidence type="ECO:0000313" key="2">
    <source>
        <dbReference type="Proteomes" id="UP000255224"/>
    </source>
</evidence>
<evidence type="ECO:0000313" key="1">
    <source>
        <dbReference type="EMBL" id="STD14199.1"/>
    </source>
</evidence>